<dbReference type="EC" id="3.5.4.16" evidence="2"/>
<dbReference type="HAMAP" id="MF_01527_B">
    <property type="entry name" value="GTP_cyclohydrol_B"/>
    <property type="match status" value="1"/>
</dbReference>
<evidence type="ECO:0000256" key="2">
    <source>
        <dbReference type="HAMAP-Rule" id="MF_01527"/>
    </source>
</evidence>
<dbReference type="Gene3D" id="3.10.270.10">
    <property type="entry name" value="Urate Oxidase"/>
    <property type="match status" value="1"/>
</dbReference>
<dbReference type="Proteomes" id="UP000509568">
    <property type="component" value="Chromosome"/>
</dbReference>
<name>A0A7D5HH18_9PSED</name>
<dbReference type="RefSeq" id="WP_176571038.1">
    <property type="nucleotide sequence ID" value="NZ_CP056030.1"/>
</dbReference>
<dbReference type="EMBL" id="CP056030">
    <property type="protein sequence ID" value="QKZ05066.1"/>
    <property type="molecule type" value="Genomic_DNA"/>
</dbReference>
<dbReference type="InterPro" id="IPR022838">
    <property type="entry name" value="GTP_cyclohydrolase_FolE2"/>
</dbReference>
<dbReference type="UniPathway" id="UPA00848">
    <property type="reaction ID" value="UER00151"/>
</dbReference>
<dbReference type="GO" id="GO:0046654">
    <property type="term" value="P:tetrahydrofolate biosynthetic process"/>
    <property type="evidence" value="ECO:0007669"/>
    <property type="project" value="UniProtKB-UniRule"/>
</dbReference>
<dbReference type="GO" id="GO:0003934">
    <property type="term" value="F:GTP cyclohydrolase I activity"/>
    <property type="evidence" value="ECO:0007669"/>
    <property type="project" value="UniProtKB-UniRule"/>
</dbReference>
<protein>
    <recommendedName>
        <fullName evidence="2">GTP cyclohydrolase FolE2</fullName>
        <ecNumber evidence="2">3.5.4.16</ecNumber>
    </recommendedName>
</protein>
<dbReference type="AlphaFoldDB" id="A0A7D5HH18"/>
<reference evidence="3 4" key="1">
    <citation type="submission" date="2020-06" db="EMBL/GenBank/DDBJ databases">
        <title>Pseudomonas eucalypticola sp. nov., an endophyte of Eucalyptus dunnii leaves with biocontrol ability of eucalyptus leaf blight.</title>
        <authorList>
            <person name="Liu Y."/>
            <person name="Song Z."/>
            <person name="Zeng H."/>
            <person name="Lu M."/>
            <person name="Wang X."/>
            <person name="Lian X."/>
            <person name="Zhang Q."/>
        </authorList>
    </citation>
    <scope>NUCLEOTIDE SEQUENCE [LARGE SCALE GENOMIC DNA]</scope>
    <source>
        <strain evidence="3 4">NP-1</strain>
    </source>
</reference>
<dbReference type="KEGG" id="pez:HWQ56_15225"/>
<keyword evidence="1 2" id="KW-0378">Hydrolase</keyword>
<feature type="site" description="May be catalytically important" evidence="2">
    <location>
        <position position="152"/>
    </location>
</feature>
<comment type="pathway">
    <text evidence="2">Cofactor biosynthesis; 7,8-dihydroneopterin triphosphate biosynthesis; 7,8-dihydroneopterin triphosphate from GTP: step 1/1.</text>
</comment>
<comment type="function">
    <text evidence="2">Converts GTP to 7,8-dihydroneopterin triphosphate.</text>
</comment>
<comment type="catalytic activity">
    <reaction evidence="2">
        <text>GTP + H2O = 7,8-dihydroneopterin 3'-triphosphate + formate + H(+)</text>
        <dbReference type="Rhea" id="RHEA:17473"/>
        <dbReference type="ChEBI" id="CHEBI:15377"/>
        <dbReference type="ChEBI" id="CHEBI:15378"/>
        <dbReference type="ChEBI" id="CHEBI:15740"/>
        <dbReference type="ChEBI" id="CHEBI:37565"/>
        <dbReference type="ChEBI" id="CHEBI:58462"/>
        <dbReference type="EC" id="3.5.4.16"/>
    </reaction>
</comment>
<organism evidence="3 4">
    <name type="scientific">Pseudomonas eucalypticola</name>
    <dbReference type="NCBI Taxonomy" id="2599595"/>
    <lineage>
        <taxon>Bacteria</taxon>
        <taxon>Pseudomonadati</taxon>
        <taxon>Pseudomonadota</taxon>
        <taxon>Gammaproteobacteria</taxon>
        <taxon>Pseudomonadales</taxon>
        <taxon>Pseudomonadaceae</taxon>
        <taxon>Pseudomonas</taxon>
    </lineage>
</organism>
<dbReference type="InterPro" id="IPR003801">
    <property type="entry name" value="GTP_cyclohydrolase_FolE2/MptA"/>
</dbReference>
<accession>A0A7D5HH18</accession>
<sequence>MLPDVALTDRPPIHGPLDWVGMQHIDLPLTLDEPGCLPTVAASADAQVDLTDPRIKGIHMSRLYRLLDEAAGQVVTPRAIAHLLAQMVESHADCRSRHARLHLRFSLLCRRPALVTQGLSGWKAYPVELKAQWQGGALRLRASVQVGYSSTCPCSAALSRQVVEQAFIQQFGQHAALAPAEVAAWLRTHASTATPHSQRSVARIEVGVAPYADTLGLMALIERVETALGTPLQTAVKRADEQAFARLNGEHLMYVEDAARKVSQALQTHYSGVEVFVSHRESLHPHDAVAWAGQG</sequence>
<dbReference type="Pfam" id="PF02649">
    <property type="entry name" value="GCHY-1"/>
    <property type="match status" value="1"/>
</dbReference>
<dbReference type="PANTHER" id="PTHR36445:SF1">
    <property type="entry name" value="GTP CYCLOHYDROLASE MPTA"/>
    <property type="match status" value="1"/>
</dbReference>
<proteinExistence type="inferred from homology"/>
<dbReference type="PANTHER" id="PTHR36445">
    <property type="entry name" value="GTP CYCLOHYDROLASE MPTA"/>
    <property type="match status" value="1"/>
</dbReference>
<dbReference type="NCBIfam" id="NF010200">
    <property type="entry name" value="PRK13674.1-1"/>
    <property type="match status" value="1"/>
</dbReference>
<gene>
    <name evidence="2" type="primary">folE2</name>
    <name evidence="3" type="ORF">HWQ56_15225</name>
</gene>
<evidence type="ECO:0000256" key="1">
    <source>
        <dbReference type="ARBA" id="ARBA00022801"/>
    </source>
</evidence>
<keyword evidence="4" id="KW-1185">Reference proteome</keyword>
<comment type="similarity">
    <text evidence="2">Belongs to the GTP cyclohydrolase IV family.</text>
</comment>
<evidence type="ECO:0000313" key="3">
    <source>
        <dbReference type="EMBL" id="QKZ05066.1"/>
    </source>
</evidence>
<evidence type="ECO:0000313" key="4">
    <source>
        <dbReference type="Proteomes" id="UP000509568"/>
    </source>
</evidence>